<keyword evidence="3" id="KW-1185">Reference proteome</keyword>
<dbReference type="Proteomes" id="UP001138500">
    <property type="component" value="Unassembled WGS sequence"/>
</dbReference>
<organism evidence="2 3">
    <name type="scientific">Teratosphaeria destructans</name>
    <dbReference type="NCBI Taxonomy" id="418781"/>
    <lineage>
        <taxon>Eukaryota</taxon>
        <taxon>Fungi</taxon>
        <taxon>Dikarya</taxon>
        <taxon>Ascomycota</taxon>
        <taxon>Pezizomycotina</taxon>
        <taxon>Dothideomycetes</taxon>
        <taxon>Dothideomycetidae</taxon>
        <taxon>Mycosphaerellales</taxon>
        <taxon>Teratosphaeriaceae</taxon>
        <taxon>Teratosphaeria</taxon>
    </lineage>
</organism>
<dbReference type="OrthoDB" id="2212170at2759"/>
<feature type="compositionally biased region" description="Low complexity" evidence="1">
    <location>
        <begin position="109"/>
        <end position="118"/>
    </location>
</feature>
<reference evidence="2 3" key="1">
    <citation type="journal article" date="2018" name="IMA Fungus">
        <title>IMA Genome-F 10: Nine draft genome sequences of Claviceps purpurea s.lat., including C. arundinis, C. humidiphila, and C. cf. spartinae, pseudomolecules for the pitch canker pathogen Fusarium circinatum, draft genome of Davidsoniella eucalypti, Grosmannia galeiformis, Quambalaria eucalypti, and Teratosphaeria destructans.</title>
        <authorList>
            <person name="Wingfield B.D."/>
            <person name="Liu M."/>
            <person name="Nguyen H.D."/>
            <person name="Lane F.A."/>
            <person name="Morgan S.W."/>
            <person name="De Vos L."/>
            <person name="Wilken P.M."/>
            <person name="Duong T.A."/>
            <person name="Aylward J."/>
            <person name="Coetzee M.P."/>
            <person name="Dadej K."/>
            <person name="De Beer Z.W."/>
            <person name="Findlay W."/>
            <person name="Havenga M."/>
            <person name="Kolarik M."/>
            <person name="Menzies J.G."/>
            <person name="Naidoo K."/>
            <person name="Pochopski O."/>
            <person name="Shoukouhi P."/>
            <person name="Santana Q.C."/>
            <person name="Seifert K.A."/>
            <person name="Soal N."/>
            <person name="Steenkamp E.T."/>
            <person name="Tatham C.T."/>
            <person name="van der Nest M.A."/>
            <person name="Wingfield M.J."/>
        </authorList>
    </citation>
    <scope>NUCLEOTIDE SEQUENCE [LARGE SCALE GENOMIC DNA]</scope>
    <source>
        <strain evidence="2">CMW44962</strain>
    </source>
</reference>
<evidence type="ECO:0000256" key="1">
    <source>
        <dbReference type="SAM" id="MobiDB-lite"/>
    </source>
</evidence>
<name>A0A9W7W6Q6_9PEZI</name>
<dbReference type="AlphaFoldDB" id="A0A9W7W6Q6"/>
<gene>
    <name evidence="2" type="ORF">Tdes44962_MAKER01293</name>
</gene>
<proteinExistence type="predicted"/>
<protein>
    <submittedName>
        <fullName evidence="2">DUF636 domain protein</fullName>
    </submittedName>
</protein>
<dbReference type="EMBL" id="RIBY02000113">
    <property type="protein sequence ID" value="KAH9845283.1"/>
    <property type="molecule type" value="Genomic_DNA"/>
</dbReference>
<comment type="caution">
    <text evidence="2">The sequence shown here is derived from an EMBL/GenBank/DDBJ whole genome shotgun (WGS) entry which is preliminary data.</text>
</comment>
<sequence length="124" mass="12684">MPDMTCVKSGSLGDGAADHALQVEFYNQDRLGSAKPGLSLAVLFETVSLDADPIMYLSVALLGKASGTTNSPSNSVALPSSCIGRTVNNLMPGPNSPMSLKKEGREEAATAGLAATDALNKDGD</sequence>
<evidence type="ECO:0000313" key="2">
    <source>
        <dbReference type="EMBL" id="KAH9845283.1"/>
    </source>
</evidence>
<evidence type="ECO:0000313" key="3">
    <source>
        <dbReference type="Proteomes" id="UP001138500"/>
    </source>
</evidence>
<reference evidence="2 3" key="2">
    <citation type="journal article" date="2021" name="Curr. Genet.">
        <title>Genetic response to nitrogen starvation in the aggressive Eucalyptus foliar pathogen Teratosphaeria destructans.</title>
        <authorList>
            <person name="Havenga M."/>
            <person name="Wingfield B.D."/>
            <person name="Wingfield M.J."/>
            <person name="Dreyer L.L."/>
            <person name="Roets F."/>
            <person name="Aylward J."/>
        </authorList>
    </citation>
    <scope>NUCLEOTIDE SEQUENCE [LARGE SCALE GENOMIC DNA]</scope>
    <source>
        <strain evidence="2">CMW44962</strain>
    </source>
</reference>
<accession>A0A9W7W6Q6</accession>
<feature type="region of interest" description="Disordered" evidence="1">
    <location>
        <begin position="88"/>
        <end position="124"/>
    </location>
</feature>